<reference evidence="1 2" key="1">
    <citation type="journal article" date="2018" name="Front. Microbiol.">
        <title>Genome-Based Analysis Reveals the Taxonomy and Diversity of the Family Idiomarinaceae.</title>
        <authorList>
            <person name="Liu Y."/>
            <person name="Lai Q."/>
            <person name="Shao Z."/>
        </authorList>
    </citation>
    <scope>NUCLEOTIDE SEQUENCE [LARGE SCALE GENOMIC DNA]</scope>
    <source>
        <strain evidence="1 2">GBSy1</strain>
    </source>
</reference>
<protein>
    <submittedName>
        <fullName evidence="1">Winged helix-turn-helix domain-containing protein</fullName>
    </submittedName>
</protein>
<dbReference type="PANTHER" id="PTHR30528">
    <property type="entry name" value="CYTOPLASMIC PROTEIN"/>
    <property type="match status" value="1"/>
</dbReference>
<name>A0ABY0BYG6_9GAMM</name>
<dbReference type="PANTHER" id="PTHR30528:SF0">
    <property type="entry name" value="CYTOPLASMIC PROTEIN"/>
    <property type="match status" value="1"/>
</dbReference>
<evidence type="ECO:0000313" key="2">
    <source>
        <dbReference type="Proteomes" id="UP000287410"/>
    </source>
</evidence>
<dbReference type="RefSeq" id="WP_126789014.1">
    <property type="nucleotide sequence ID" value="NZ_PIPN01000003.1"/>
</dbReference>
<organism evidence="1 2">
    <name type="scientific">Aliidiomarina sedimenti</name>
    <dbReference type="NCBI Taxonomy" id="1933879"/>
    <lineage>
        <taxon>Bacteria</taxon>
        <taxon>Pseudomonadati</taxon>
        <taxon>Pseudomonadota</taxon>
        <taxon>Gammaproteobacteria</taxon>
        <taxon>Alteromonadales</taxon>
        <taxon>Idiomarinaceae</taxon>
        <taxon>Aliidiomarina</taxon>
    </lineage>
</organism>
<dbReference type="EMBL" id="PIPN01000003">
    <property type="protein sequence ID" value="RUO29742.1"/>
    <property type="molecule type" value="Genomic_DNA"/>
</dbReference>
<dbReference type="Proteomes" id="UP000287410">
    <property type="component" value="Unassembled WGS sequence"/>
</dbReference>
<proteinExistence type="predicted"/>
<gene>
    <name evidence="1" type="ORF">CWE12_07155</name>
</gene>
<accession>A0ABY0BYG6</accession>
<sequence length="400" mass="45975">MSTSNDLTRLRRIALAAQGLLQAKPYGRGVSGARKAIKHIGYVQIDTISVVERAHHHVLYSRVPGFTPSMTNQMLRAGDIFEYWSHAAAFLPIEDFRFSLPYKHAIKSGQTHWNRNPDHKLMSELLARITSDGPLRSRDLENNATKRAGWWDWKPAKKALEQLYMQGDLMVSDREGFQKTYDLTERVLPAHVNTQMPTTEELAAHMLEQQLRCHGLVSLKGLTYLRRNSELRKTMKTLVNERLAQGSLDQVQLGNGEVFLLQAGGLERPLPRLNTRLQILSPFDNSVIQRDRLKSLFQYDYQIECYVPAAKRQFGYFCLPLLYRDQFVGRMDCKAYRKISHLEIKSLHFEPHNFDHDVVIAAFADAVTEFCRFQNCDSISLTQAYPEHLTQSLRAALSHF</sequence>
<comment type="caution">
    <text evidence="1">The sequence shown here is derived from an EMBL/GenBank/DDBJ whole genome shotgun (WGS) entry which is preliminary data.</text>
</comment>
<keyword evidence="2" id="KW-1185">Reference proteome</keyword>
<evidence type="ECO:0000313" key="1">
    <source>
        <dbReference type="EMBL" id="RUO29742.1"/>
    </source>
</evidence>
<dbReference type="Pfam" id="PF06224">
    <property type="entry name" value="AlkZ-like"/>
    <property type="match status" value="1"/>
</dbReference>
<dbReference type="InterPro" id="IPR009351">
    <property type="entry name" value="AlkZ-like"/>
</dbReference>